<dbReference type="PANTHER" id="PTHR43863:SF2">
    <property type="entry name" value="MALTASE-GLUCOAMYLASE"/>
    <property type="match status" value="1"/>
</dbReference>
<protein>
    <submittedName>
        <fullName evidence="8">Xylosidase</fullName>
    </submittedName>
</protein>
<dbReference type="STRING" id="996801.BW723_06285"/>
<evidence type="ECO:0000259" key="5">
    <source>
        <dbReference type="Pfam" id="PF13802"/>
    </source>
</evidence>
<keyword evidence="3" id="KW-0732">Signal</keyword>
<keyword evidence="2" id="KW-0326">Glycosidase</keyword>
<dbReference type="RefSeq" id="WP_068357362.1">
    <property type="nucleotide sequence ID" value="NZ_CP019337.1"/>
</dbReference>
<dbReference type="GO" id="GO:0004553">
    <property type="term" value="F:hydrolase activity, hydrolyzing O-glycosyl compounds"/>
    <property type="evidence" value="ECO:0007669"/>
    <property type="project" value="InterPro"/>
</dbReference>
<organism evidence="8 9">
    <name type="scientific">Polaribacter reichenbachii</name>
    <dbReference type="NCBI Taxonomy" id="996801"/>
    <lineage>
        <taxon>Bacteria</taxon>
        <taxon>Pseudomonadati</taxon>
        <taxon>Bacteroidota</taxon>
        <taxon>Flavobacteriia</taxon>
        <taxon>Flavobacteriales</taxon>
        <taxon>Flavobacteriaceae</taxon>
    </lineage>
</organism>
<dbReference type="Pfam" id="PF01055">
    <property type="entry name" value="Glyco_hydro_31_2nd"/>
    <property type="match status" value="1"/>
</dbReference>
<dbReference type="Pfam" id="PF21365">
    <property type="entry name" value="Glyco_hydro_31_3rd"/>
    <property type="match status" value="1"/>
</dbReference>
<dbReference type="InterPro" id="IPR013780">
    <property type="entry name" value="Glyco_hydro_b"/>
</dbReference>
<evidence type="ECO:0000259" key="6">
    <source>
        <dbReference type="Pfam" id="PF17137"/>
    </source>
</evidence>
<dbReference type="Pfam" id="PF17137">
    <property type="entry name" value="DUF5110"/>
    <property type="match status" value="1"/>
</dbReference>
<dbReference type="CDD" id="cd06591">
    <property type="entry name" value="GH31_xylosidase_XylS"/>
    <property type="match status" value="1"/>
</dbReference>
<reference evidence="9" key="1">
    <citation type="submission" date="2016-02" db="EMBL/GenBank/DDBJ databases">
        <title>Paenibacillus sp. LPB0068, isolated from Crassostrea gigas.</title>
        <authorList>
            <person name="Shin S.-K."/>
            <person name="Yi H."/>
        </authorList>
    </citation>
    <scope>NUCLEOTIDE SEQUENCE [LARGE SCALE GENOMIC DNA]</scope>
    <source>
        <strain evidence="9">KCTC 23969</strain>
    </source>
</reference>
<dbReference type="InterPro" id="IPR033403">
    <property type="entry name" value="DUF5110"/>
</dbReference>
<dbReference type="Gene3D" id="2.60.40.1180">
    <property type="entry name" value="Golgi alpha-mannosidase II"/>
    <property type="match status" value="2"/>
</dbReference>
<evidence type="ECO:0000313" key="8">
    <source>
        <dbReference type="EMBL" id="OBY67360.1"/>
    </source>
</evidence>
<dbReference type="GO" id="GO:0030246">
    <property type="term" value="F:carbohydrate binding"/>
    <property type="evidence" value="ECO:0007669"/>
    <property type="project" value="InterPro"/>
</dbReference>
<keyword evidence="2" id="KW-0378">Hydrolase</keyword>
<evidence type="ECO:0000259" key="7">
    <source>
        <dbReference type="Pfam" id="PF21365"/>
    </source>
</evidence>
<dbReference type="PANTHER" id="PTHR43863">
    <property type="entry name" value="HYDROLASE, PUTATIVE (AFU_ORTHOLOGUE AFUA_1G03140)-RELATED"/>
    <property type="match status" value="1"/>
</dbReference>
<feature type="domain" description="Glycoside hydrolase family 31 N-terminal" evidence="5">
    <location>
        <begin position="43"/>
        <end position="201"/>
    </location>
</feature>
<dbReference type="GO" id="GO:0005975">
    <property type="term" value="P:carbohydrate metabolic process"/>
    <property type="evidence" value="ECO:0007669"/>
    <property type="project" value="InterPro"/>
</dbReference>
<keyword evidence="9" id="KW-1185">Reference proteome</keyword>
<dbReference type="InterPro" id="IPR017853">
    <property type="entry name" value="GH"/>
</dbReference>
<feature type="domain" description="DUF5110" evidence="6">
    <location>
        <begin position="713"/>
        <end position="781"/>
    </location>
</feature>
<dbReference type="SUPFAM" id="SSF51445">
    <property type="entry name" value="(Trans)glycosidases"/>
    <property type="match status" value="1"/>
</dbReference>
<name>A0A1B8U679_9FLAO</name>
<dbReference type="Gene3D" id="2.60.40.1760">
    <property type="entry name" value="glycosyl hydrolase (family 31)"/>
    <property type="match status" value="1"/>
</dbReference>
<sequence length="810" mass="93683">MKRIISNVLCFVLALFLGLQVTYAQQYTKTQKGLKTVINNQVLEVQFFTSKTARILKYPENSKFEKESLTVIKTPENVDLIITEKNNLITASTPSIILNINTKTGKISFFDTEGNSLLTEKDYGSQFTPIKDVDRNSFIVRQAFLLDKEETVYGLGQFQHGKMSQRNQKLLLRQDNLEDTSPVLQSVKGYGIFWDNYAPTYYTDNPTETSFESEVGDCIDYYFMYGKNSDGVIGQLRKLTGQAPMFPYWTFGYWQSKERYKSQDETVNVVKKYRELEIPLDGIIQDWQYWGTNYQWNAMEFLNPTFPNPQKMVDDVHNLNAHMIISIWASFGPETKPFKVLKEKDMLLSFKTWPQSGNEGWPPDPNLPSGVRVYDAYNQEARDIYWKYLNEGIFSLGMDGWWMDSTDPDHLEMKDSDFNEKTHLGSFRKVRNAFPLMTVGGVYDHQRETTSDKRVFILTRSAFTGQQRYGANTWSGDVVADWDVLRNQISAGLNFSLAGIPYWNSDIGGFFIWNFPGGYKNKAYHELYVRWMQFGAFSPMMRSHGTDTPRELWNYGKEGDWTYDALKKMIELRYKFLPYIYSNSWDVTKNSSSIMRALVMDFPEDKNVLDIDNQFMFGKNILVCPVTEPMYVKYKKEGNKYFGEGEDFSQVKTTQVYLPKGSNWIDFWTGEVKKGGETINREVPIDILPLYVKAGSIIPLGPKVQYADEKKGPITLRVYPGADATFTLYDDEHDNYNYEKGSFATIKLDWNDKKQKLTIHSREGSFSGMLKKMKFNIVLVTDKKGTGNNKPEIFDKTVNYRGKKITIKLN</sequence>
<accession>A0A1B8U679</accession>
<dbReference type="SUPFAM" id="SSF74650">
    <property type="entry name" value="Galactose mutarotase-like"/>
    <property type="match status" value="1"/>
</dbReference>
<proteinExistence type="inferred from homology"/>
<evidence type="ECO:0000256" key="2">
    <source>
        <dbReference type="RuleBase" id="RU361185"/>
    </source>
</evidence>
<dbReference type="SUPFAM" id="SSF51011">
    <property type="entry name" value="Glycosyl hydrolase domain"/>
    <property type="match status" value="1"/>
</dbReference>
<comment type="caution">
    <text evidence="8">The sequence shown here is derived from an EMBL/GenBank/DDBJ whole genome shotgun (WGS) entry which is preliminary data.</text>
</comment>
<comment type="similarity">
    <text evidence="1 2">Belongs to the glycosyl hydrolase 31 family.</text>
</comment>
<feature type="signal peptide" evidence="3">
    <location>
        <begin position="1"/>
        <end position="24"/>
    </location>
</feature>
<dbReference type="Pfam" id="PF13802">
    <property type="entry name" value="Gal_mutarotas_2"/>
    <property type="match status" value="1"/>
</dbReference>
<gene>
    <name evidence="8" type="ORF">LPB301_03205</name>
</gene>
<feature type="domain" description="Glycoside hydrolase family 31 TIM barrel" evidence="4">
    <location>
        <begin position="244"/>
        <end position="582"/>
    </location>
</feature>
<dbReference type="CDD" id="cd14752">
    <property type="entry name" value="GH31_N"/>
    <property type="match status" value="1"/>
</dbReference>
<dbReference type="KEGG" id="prn:BW723_06285"/>
<dbReference type="EMBL" id="LSFL01000005">
    <property type="protein sequence ID" value="OBY67360.1"/>
    <property type="molecule type" value="Genomic_DNA"/>
</dbReference>
<dbReference type="OrthoDB" id="176168at2"/>
<dbReference type="InterPro" id="IPR048395">
    <property type="entry name" value="Glyco_hydro_31_C"/>
</dbReference>
<dbReference type="Gene3D" id="3.20.20.80">
    <property type="entry name" value="Glycosidases"/>
    <property type="match status" value="1"/>
</dbReference>
<dbReference type="InterPro" id="IPR025887">
    <property type="entry name" value="Glyco_hydro_31_N_dom"/>
</dbReference>
<evidence type="ECO:0000259" key="4">
    <source>
        <dbReference type="Pfam" id="PF01055"/>
    </source>
</evidence>
<evidence type="ECO:0000256" key="3">
    <source>
        <dbReference type="SAM" id="SignalP"/>
    </source>
</evidence>
<dbReference type="InterPro" id="IPR011013">
    <property type="entry name" value="Gal_mutarotase_sf_dom"/>
</dbReference>
<dbReference type="InterPro" id="IPR000322">
    <property type="entry name" value="Glyco_hydro_31_TIM"/>
</dbReference>
<feature type="chain" id="PRO_5008616034" evidence="3">
    <location>
        <begin position="25"/>
        <end position="810"/>
    </location>
</feature>
<dbReference type="InterPro" id="IPR051816">
    <property type="entry name" value="Glycosyl_Hydrolase_31"/>
</dbReference>
<dbReference type="AlphaFoldDB" id="A0A1B8U679"/>
<evidence type="ECO:0000256" key="1">
    <source>
        <dbReference type="ARBA" id="ARBA00007806"/>
    </source>
</evidence>
<dbReference type="Proteomes" id="UP000092612">
    <property type="component" value="Unassembled WGS sequence"/>
</dbReference>
<evidence type="ECO:0000313" key="9">
    <source>
        <dbReference type="Proteomes" id="UP000092612"/>
    </source>
</evidence>
<feature type="domain" description="Glycosyl hydrolase family 31 C-terminal" evidence="7">
    <location>
        <begin position="593"/>
        <end position="698"/>
    </location>
</feature>